<feature type="chain" id="PRO_5002665412" description="DUF3617 family protein" evidence="1">
    <location>
        <begin position="22"/>
        <end position="149"/>
    </location>
</feature>
<evidence type="ECO:0008006" key="4">
    <source>
        <dbReference type="Google" id="ProtNLM"/>
    </source>
</evidence>
<proteinExistence type="predicted"/>
<keyword evidence="1" id="KW-0732">Signal</keyword>
<dbReference type="InterPro" id="IPR022061">
    <property type="entry name" value="DUF3617"/>
</dbReference>
<dbReference type="Pfam" id="PF12276">
    <property type="entry name" value="DUF3617"/>
    <property type="match status" value="1"/>
</dbReference>
<dbReference type="RefSeq" id="WP_004998663.1">
    <property type="nucleotide sequence ID" value="NZ_CH672427.1"/>
</dbReference>
<dbReference type="EMBL" id="AAOF01000023">
    <property type="protein sequence ID" value="EAR20389.1"/>
    <property type="molecule type" value="Genomic_DNA"/>
</dbReference>
<dbReference type="eggNOG" id="ENOG50330XB">
    <property type="taxonomic scope" value="Bacteria"/>
</dbReference>
<dbReference type="HOGENOM" id="CLU_125873_0_0_6"/>
<sequence length="149" mass="16297">MQLNTMRLLLALTIAPPLAHAAPNLSDIMTPGLWETTINMQIDGMPMSLPAQTVRRCVTQENLDQNFGLPKPQTQGNVTCKATHMDRSGNTVDWAMACTGEGSLEADGTATFDSPEAYHAIIHMTGTMQGRQIRMIQNLQGRRIGKCQS</sequence>
<name>A4BV47_9GAMM</name>
<comment type="caution">
    <text evidence="2">The sequence shown here is derived from an EMBL/GenBank/DDBJ whole genome shotgun (WGS) entry which is preliminary data.</text>
</comment>
<accession>A4BV47</accession>
<evidence type="ECO:0000256" key="1">
    <source>
        <dbReference type="SAM" id="SignalP"/>
    </source>
</evidence>
<keyword evidence="3" id="KW-1185">Reference proteome</keyword>
<evidence type="ECO:0000313" key="3">
    <source>
        <dbReference type="Proteomes" id="UP000003374"/>
    </source>
</evidence>
<feature type="signal peptide" evidence="1">
    <location>
        <begin position="1"/>
        <end position="21"/>
    </location>
</feature>
<dbReference type="AlphaFoldDB" id="A4BV47"/>
<reference evidence="2 3" key="1">
    <citation type="submission" date="2006-02" db="EMBL/GenBank/DDBJ databases">
        <authorList>
            <person name="Waterbury J."/>
            <person name="Ferriera S."/>
            <person name="Johnson J."/>
            <person name="Kravitz S."/>
            <person name="Halpern A."/>
            <person name="Remington K."/>
            <person name="Beeson K."/>
            <person name="Tran B."/>
            <person name="Rogers Y.-H."/>
            <person name="Friedman R."/>
            <person name="Venter J.C."/>
        </authorList>
    </citation>
    <scope>NUCLEOTIDE SEQUENCE [LARGE SCALE GENOMIC DNA]</scope>
    <source>
        <strain evidence="2 3">Nb-231</strain>
    </source>
</reference>
<protein>
    <recommendedName>
        <fullName evidence="4">DUF3617 family protein</fullName>
    </recommendedName>
</protein>
<organism evidence="2 3">
    <name type="scientific">Nitrococcus mobilis Nb-231</name>
    <dbReference type="NCBI Taxonomy" id="314278"/>
    <lineage>
        <taxon>Bacteria</taxon>
        <taxon>Pseudomonadati</taxon>
        <taxon>Pseudomonadota</taxon>
        <taxon>Gammaproteobacteria</taxon>
        <taxon>Chromatiales</taxon>
        <taxon>Ectothiorhodospiraceae</taxon>
        <taxon>Nitrococcus</taxon>
    </lineage>
</organism>
<dbReference type="Proteomes" id="UP000003374">
    <property type="component" value="Unassembled WGS sequence"/>
</dbReference>
<evidence type="ECO:0000313" key="2">
    <source>
        <dbReference type="EMBL" id="EAR20389.1"/>
    </source>
</evidence>
<gene>
    <name evidence="2" type="ORF">NB231_00380</name>
</gene>